<organism evidence="2">
    <name type="scientific">Oryza sativa subsp. japonica</name>
    <name type="common">Rice</name>
    <dbReference type="NCBI Taxonomy" id="39947"/>
    <lineage>
        <taxon>Eukaryota</taxon>
        <taxon>Viridiplantae</taxon>
        <taxon>Streptophyta</taxon>
        <taxon>Embryophyta</taxon>
        <taxon>Tracheophyta</taxon>
        <taxon>Spermatophyta</taxon>
        <taxon>Magnoliopsida</taxon>
        <taxon>Liliopsida</taxon>
        <taxon>Poales</taxon>
        <taxon>Poaceae</taxon>
        <taxon>BOP clade</taxon>
        <taxon>Oryzoideae</taxon>
        <taxon>Oryzeae</taxon>
        <taxon>Oryzinae</taxon>
        <taxon>Oryza</taxon>
        <taxon>Oryza sativa</taxon>
    </lineage>
</organism>
<sequence>MAGWAIDFSPDDYRRPALRSAVADGGRRLRRGLSGQRPGHDGGGGLRGWRPGRDGGGLRGRWPGRDGGGLRGRRPGRDGGNLGADSVGGSLGAMAAGTDNGGLGATARRKRSASARSPPPARPPPATNTSAEERFPASPRAARKDLSEASSGAEEERSAAWEASSSTSQAPGHRCLLEHGSQRLDIGHKRIEPLHLLLIFLSSLVAVAWEAEKESLSASASREEGAVQSEASSGSGRPHANVRRTNGPRSSPAAMAMESWARSASDAAADAGASPGCFRRIKIWSSLSSSSSCSRRSAARWRRQGLLSQLAVDATLTQFAIDAALARKSTAVVGMRTVTEMDGNVMTVGDF</sequence>
<gene>
    <name evidence="2" type="ordered locus">LOC_Os12g41580</name>
</gene>
<feature type="compositionally biased region" description="Pro residues" evidence="1">
    <location>
        <begin position="117"/>
        <end position="126"/>
    </location>
</feature>
<reference evidence="2" key="3">
    <citation type="submission" date="2006-01" db="EMBL/GenBank/DDBJ databases">
        <authorList>
            <person name="Buell R."/>
        </authorList>
    </citation>
    <scope>NUCLEOTIDE SEQUENCE</scope>
</reference>
<feature type="region of interest" description="Disordered" evidence="1">
    <location>
        <begin position="216"/>
        <end position="258"/>
    </location>
</feature>
<dbReference type="AlphaFoldDB" id="Q2QMC6"/>
<dbReference type="EMBL" id="DP000011">
    <property type="protein sequence ID" value="ABA99280.1"/>
    <property type="molecule type" value="Genomic_DNA"/>
</dbReference>
<feature type="compositionally biased region" description="Gly residues" evidence="1">
    <location>
        <begin position="54"/>
        <end position="70"/>
    </location>
</feature>
<evidence type="ECO:0000313" key="2">
    <source>
        <dbReference type="EMBL" id="ABA99280.1"/>
    </source>
</evidence>
<reference evidence="2" key="1">
    <citation type="journal article" date="2005" name="BMC Biol.">
        <title>The sequence of rice chromosomes 11 and 12, rich in disease resistance genes and recent gene duplications.</title>
        <authorList>
            <consortium name="The rice chromosomes 11 and 12 sequencing consortia"/>
        </authorList>
    </citation>
    <scope>NUCLEOTIDE SEQUENCE [LARGE SCALE GENOMIC DNA]</scope>
</reference>
<feature type="region of interest" description="Disordered" evidence="1">
    <location>
        <begin position="23"/>
        <end position="173"/>
    </location>
</feature>
<protein>
    <submittedName>
        <fullName evidence="2">Uncharacterized protein</fullName>
    </submittedName>
</protein>
<feature type="compositionally biased region" description="Basic and acidic residues" evidence="1">
    <location>
        <begin position="216"/>
        <end position="225"/>
    </location>
</feature>
<reference evidence="2" key="2">
    <citation type="submission" date="2005-04" db="EMBL/GenBank/DDBJ databases">
        <authorList>
            <person name="Buell C.R."/>
            <person name="Wing R.A."/>
            <person name="McCombie W.A."/>
            <person name="Ouyang S."/>
        </authorList>
    </citation>
    <scope>NUCLEOTIDE SEQUENCE</scope>
</reference>
<evidence type="ECO:0000256" key="1">
    <source>
        <dbReference type="SAM" id="MobiDB-lite"/>
    </source>
</evidence>
<name>Q2QMC6_ORYSJ</name>
<accession>Q2QMC6</accession>
<proteinExistence type="predicted"/>